<proteinExistence type="predicted"/>
<sequence>MKRFDILDNDTTTAKGRVKATCKTDTIDGHATAYENDPVWCAACKSWGKIACVGPRVETKGPDGREQALSDDLCRCQCTPSPRLVASQTRSYCEV</sequence>
<evidence type="ECO:0000313" key="1">
    <source>
        <dbReference type="EMBL" id="SAL38353.1"/>
    </source>
</evidence>
<dbReference type="RefSeq" id="WP_061146151.1">
    <property type="nucleotide sequence ID" value="NZ_FCOM02000004.1"/>
</dbReference>
<dbReference type="Pfam" id="PF05488">
    <property type="entry name" value="PAAR_motif"/>
    <property type="match status" value="1"/>
</dbReference>
<dbReference type="InterPro" id="IPR008727">
    <property type="entry name" value="PAAR_motif"/>
</dbReference>
<reference evidence="1" key="1">
    <citation type="submission" date="2016-01" db="EMBL/GenBank/DDBJ databases">
        <authorList>
            <person name="Peeters C."/>
        </authorList>
    </citation>
    <scope>NUCLEOTIDE SEQUENCE [LARGE SCALE GENOMIC DNA]</scope>
    <source>
        <strain evidence="1">LMG 29317</strain>
    </source>
</reference>
<evidence type="ECO:0000313" key="2">
    <source>
        <dbReference type="Proteomes" id="UP000055019"/>
    </source>
</evidence>
<name>A0A158H2C7_9BURK</name>
<dbReference type="AlphaFoldDB" id="A0A158H2C7"/>
<evidence type="ECO:0008006" key="3">
    <source>
        <dbReference type="Google" id="ProtNLM"/>
    </source>
</evidence>
<keyword evidence="2" id="KW-1185">Reference proteome</keyword>
<dbReference type="OrthoDB" id="8594232at2"/>
<dbReference type="EMBL" id="FCOM02000004">
    <property type="protein sequence ID" value="SAL38353.1"/>
    <property type="molecule type" value="Genomic_DNA"/>
</dbReference>
<comment type="caution">
    <text evidence="1">The sequence shown here is derived from an EMBL/GenBank/DDBJ whole genome shotgun (WGS) entry which is preliminary data.</text>
</comment>
<protein>
    <recommendedName>
        <fullName evidence="3">PAAR repeat-containing protein</fullName>
    </recommendedName>
</protein>
<dbReference type="CDD" id="cd14744">
    <property type="entry name" value="PAAR_CT_2"/>
    <property type="match status" value="1"/>
</dbReference>
<dbReference type="Proteomes" id="UP000055019">
    <property type="component" value="Unassembled WGS sequence"/>
</dbReference>
<accession>A0A158H2C7</accession>
<organism evidence="1 2">
    <name type="scientific">Caballeronia arvi</name>
    <dbReference type="NCBI Taxonomy" id="1777135"/>
    <lineage>
        <taxon>Bacteria</taxon>
        <taxon>Pseudomonadati</taxon>
        <taxon>Pseudomonadota</taxon>
        <taxon>Betaproteobacteria</taxon>
        <taxon>Burkholderiales</taxon>
        <taxon>Burkholderiaceae</taxon>
        <taxon>Caballeronia</taxon>
    </lineage>
</organism>
<gene>
    <name evidence="1" type="ORF">AWB74_01526</name>
</gene>